<sequence length="172" mass="20230">MGKYETPDYEVIDKKDDFELRRYEDFYIVEYNNQSDPDIDQGFKTLFNYISSENKENEKMSMTVPVIQEKTETNKKMAFVVPEKYWGEVPEPNDPNLTVERFNKGIFAAVQFSGKRSDTKETSMKKELNDWIEKKGLEKKSDFMIASYSGPFTLPPFRKNEIWARVGTIEKD</sequence>
<evidence type="ECO:0000313" key="2">
    <source>
        <dbReference type="Proteomes" id="UP000198564"/>
    </source>
</evidence>
<name>A0A1H6S4Q5_9LACT</name>
<dbReference type="Proteomes" id="UP000198564">
    <property type="component" value="Unassembled WGS sequence"/>
</dbReference>
<dbReference type="AlphaFoldDB" id="A0A1H6S4Q5"/>
<dbReference type="Gene3D" id="3.20.80.10">
    <property type="entry name" value="Regulatory factor, effector binding domain"/>
    <property type="match status" value="1"/>
</dbReference>
<dbReference type="RefSeq" id="WP_177170484.1">
    <property type="nucleotide sequence ID" value="NZ_FNYW01000006.1"/>
</dbReference>
<accession>A0A1H6S4Q5</accession>
<dbReference type="PANTHER" id="PTHR11220">
    <property type="entry name" value="HEME-BINDING PROTEIN-RELATED"/>
    <property type="match status" value="1"/>
</dbReference>
<dbReference type="STRING" id="1130080.SAMN04488113_10638"/>
<dbReference type="Pfam" id="PF04832">
    <property type="entry name" value="SOUL"/>
    <property type="match status" value="1"/>
</dbReference>
<organism evidence="1 2">
    <name type="scientific">Alkalibacterium gilvum</name>
    <dbReference type="NCBI Taxonomy" id="1130080"/>
    <lineage>
        <taxon>Bacteria</taxon>
        <taxon>Bacillati</taxon>
        <taxon>Bacillota</taxon>
        <taxon>Bacilli</taxon>
        <taxon>Lactobacillales</taxon>
        <taxon>Carnobacteriaceae</taxon>
        <taxon>Alkalibacterium</taxon>
    </lineage>
</organism>
<keyword evidence="2" id="KW-1185">Reference proteome</keyword>
<gene>
    <name evidence="1" type="ORF">SAMN04488113_10638</name>
</gene>
<dbReference type="SUPFAM" id="SSF55136">
    <property type="entry name" value="Probable bacterial effector-binding domain"/>
    <property type="match status" value="1"/>
</dbReference>
<dbReference type="InterPro" id="IPR006917">
    <property type="entry name" value="SOUL_heme-bd"/>
</dbReference>
<proteinExistence type="predicted"/>
<protein>
    <submittedName>
        <fullName evidence="1">SOUL heme-binding protein</fullName>
    </submittedName>
</protein>
<reference evidence="2" key="1">
    <citation type="submission" date="2016-10" db="EMBL/GenBank/DDBJ databases">
        <authorList>
            <person name="Varghese N."/>
            <person name="Submissions S."/>
        </authorList>
    </citation>
    <scope>NUCLEOTIDE SEQUENCE [LARGE SCALE GENOMIC DNA]</scope>
    <source>
        <strain evidence="2">DSM 25751</strain>
    </source>
</reference>
<dbReference type="EMBL" id="FNYW01000006">
    <property type="protein sequence ID" value="SEI62931.1"/>
    <property type="molecule type" value="Genomic_DNA"/>
</dbReference>
<evidence type="ECO:0000313" key="1">
    <source>
        <dbReference type="EMBL" id="SEI62931.1"/>
    </source>
</evidence>
<dbReference type="InterPro" id="IPR011256">
    <property type="entry name" value="Reg_factor_effector_dom_sf"/>
</dbReference>
<dbReference type="PANTHER" id="PTHR11220:SF1">
    <property type="entry name" value="HEME-BINDING PROTEIN 2"/>
    <property type="match status" value="1"/>
</dbReference>